<keyword evidence="4 12" id="KW-0808">Transferase</keyword>
<dbReference type="GO" id="GO:0005789">
    <property type="term" value="C:endoplasmic reticulum membrane"/>
    <property type="evidence" value="ECO:0007669"/>
    <property type="project" value="TreeGrafter"/>
</dbReference>
<keyword evidence="13" id="KW-0012">Acyltransferase</keyword>
<dbReference type="GO" id="GO:0042761">
    <property type="term" value="P:very long-chain fatty acid biosynthetic process"/>
    <property type="evidence" value="ECO:0007669"/>
    <property type="project" value="TreeGrafter"/>
</dbReference>
<keyword evidence="10 12" id="KW-0275">Fatty acid biosynthesis</keyword>
<evidence type="ECO:0000256" key="1">
    <source>
        <dbReference type="ARBA" id="ARBA00004141"/>
    </source>
</evidence>
<dbReference type="Pfam" id="PF01151">
    <property type="entry name" value="ELO"/>
    <property type="match status" value="1"/>
</dbReference>
<dbReference type="PROSITE" id="PS01188">
    <property type="entry name" value="ELO"/>
    <property type="match status" value="1"/>
</dbReference>
<dbReference type="PANTHER" id="PTHR11157">
    <property type="entry name" value="FATTY ACID ACYL TRANSFERASE-RELATED"/>
    <property type="match status" value="1"/>
</dbReference>
<accession>A0A9W8AR11</accession>
<evidence type="ECO:0000256" key="3">
    <source>
        <dbReference type="ARBA" id="ARBA00022516"/>
    </source>
</evidence>
<organism evidence="13 14">
    <name type="scientific">Dispira parvispora</name>
    <dbReference type="NCBI Taxonomy" id="1520584"/>
    <lineage>
        <taxon>Eukaryota</taxon>
        <taxon>Fungi</taxon>
        <taxon>Fungi incertae sedis</taxon>
        <taxon>Zoopagomycota</taxon>
        <taxon>Kickxellomycotina</taxon>
        <taxon>Dimargaritomycetes</taxon>
        <taxon>Dimargaritales</taxon>
        <taxon>Dimargaritaceae</taxon>
        <taxon>Dispira</taxon>
    </lineage>
</organism>
<dbReference type="GO" id="GO:0019367">
    <property type="term" value="P:fatty acid elongation, saturated fatty acid"/>
    <property type="evidence" value="ECO:0007669"/>
    <property type="project" value="TreeGrafter"/>
</dbReference>
<comment type="caution">
    <text evidence="13">The sequence shown here is derived from an EMBL/GenBank/DDBJ whole genome shotgun (WGS) entry which is preliminary data.</text>
</comment>
<evidence type="ECO:0000256" key="12">
    <source>
        <dbReference type="RuleBase" id="RU361115"/>
    </source>
</evidence>
<proteinExistence type="inferred from homology"/>
<keyword evidence="14" id="KW-1185">Reference proteome</keyword>
<dbReference type="GO" id="GO:0030148">
    <property type="term" value="P:sphingolipid biosynthetic process"/>
    <property type="evidence" value="ECO:0007669"/>
    <property type="project" value="TreeGrafter"/>
</dbReference>
<sequence length="288" mass="33510">MSSGTQQLVFPVYLYSYFEQAYQAVMGKPSVSFQYVQGVTPLSTGLESFSIMVTYFVVIFGGQWVMKNFQPIRANFFFQLHNLVLTLISLALLVLFVEQVYPIYRAHGLFYSVCNDGAWTQPLELLYYLNYLTKYYELVDTVFLVLRKKKLEFLHYYHHSLTMLLCFTQLNGKTAVSYVPITLNLLVHVFMYYYYWRASCGVKIWWKKYLTLLQITQFIIDLGFVYFCAYNYFSATYYPTLPHVGTCAGTESAALFGVLLLSSYLFLFIQFFFKTYKAPAVKPAAKKA</sequence>
<evidence type="ECO:0000256" key="6">
    <source>
        <dbReference type="ARBA" id="ARBA00022832"/>
    </source>
</evidence>
<evidence type="ECO:0000256" key="7">
    <source>
        <dbReference type="ARBA" id="ARBA00022989"/>
    </source>
</evidence>
<dbReference type="InterPro" id="IPR030457">
    <property type="entry name" value="ELO_CS"/>
</dbReference>
<dbReference type="PANTHER" id="PTHR11157:SF134">
    <property type="entry name" value="ELONGATION OF FATTY ACIDS PROTEIN 1-RELATED"/>
    <property type="match status" value="1"/>
</dbReference>
<feature type="transmembrane region" description="Helical" evidence="12">
    <location>
        <begin position="253"/>
        <end position="273"/>
    </location>
</feature>
<evidence type="ECO:0000256" key="8">
    <source>
        <dbReference type="ARBA" id="ARBA00023098"/>
    </source>
</evidence>
<reference evidence="13" key="1">
    <citation type="submission" date="2022-07" db="EMBL/GenBank/DDBJ databases">
        <title>Phylogenomic reconstructions and comparative analyses of Kickxellomycotina fungi.</title>
        <authorList>
            <person name="Reynolds N.K."/>
            <person name="Stajich J.E."/>
            <person name="Barry K."/>
            <person name="Grigoriev I.V."/>
            <person name="Crous P."/>
            <person name="Smith M.E."/>
        </authorList>
    </citation>
    <scope>NUCLEOTIDE SEQUENCE</scope>
    <source>
        <strain evidence="13">RSA 1196</strain>
    </source>
</reference>
<dbReference type="EC" id="2.3.1.-" evidence="12"/>
<protein>
    <recommendedName>
        <fullName evidence="12">Elongation of fatty acids protein</fullName>
        <ecNumber evidence="12">2.3.1.-</ecNumber>
    </recommendedName>
</protein>
<dbReference type="EMBL" id="JANBPY010000374">
    <property type="protein sequence ID" value="KAJ1967217.1"/>
    <property type="molecule type" value="Genomic_DNA"/>
</dbReference>
<feature type="transmembrane region" description="Helical" evidence="12">
    <location>
        <begin position="49"/>
        <end position="66"/>
    </location>
</feature>
<comment type="catalytic activity">
    <reaction evidence="11">
        <text>a very-long-chain acyl-CoA + malonyl-CoA + H(+) = a very-long-chain 3-oxoacyl-CoA + CO2 + CoA</text>
        <dbReference type="Rhea" id="RHEA:32727"/>
        <dbReference type="ChEBI" id="CHEBI:15378"/>
        <dbReference type="ChEBI" id="CHEBI:16526"/>
        <dbReference type="ChEBI" id="CHEBI:57287"/>
        <dbReference type="ChEBI" id="CHEBI:57384"/>
        <dbReference type="ChEBI" id="CHEBI:90725"/>
        <dbReference type="ChEBI" id="CHEBI:90736"/>
        <dbReference type="EC" id="2.3.1.199"/>
    </reaction>
</comment>
<keyword evidence="8 12" id="KW-0443">Lipid metabolism</keyword>
<evidence type="ECO:0000256" key="9">
    <source>
        <dbReference type="ARBA" id="ARBA00023136"/>
    </source>
</evidence>
<gene>
    <name evidence="13" type="primary">ELO2</name>
    <name evidence="13" type="ORF">IWQ62_001996</name>
</gene>
<dbReference type="OrthoDB" id="434092at2759"/>
<comment type="subcellular location">
    <subcellularLocation>
        <location evidence="1">Membrane</location>
        <topology evidence="1">Multi-pass membrane protein</topology>
    </subcellularLocation>
</comment>
<comment type="similarity">
    <text evidence="2 12">Belongs to the ELO family.</text>
</comment>
<keyword evidence="7 12" id="KW-1133">Transmembrane helix</keyword>
<dbReference type="Proteomes" id="UP001150925">
    <property type="component" value="Unassembled WGS sequence"/>
</dbReference>
<evidence type="ECO:0000256" key="11">
    <source>
        <dbReference type="ARBA" id="ARBA00047375"/>
    </source>
</evidence>
<feature type="transmembrane region" description="Helical" evidence="12">
    <location>
        <begin position="176"/>
        <end position="196"/>
    </location>
</feature>
<keyword evidence="9 12" id="KW-0472">Membrane</keyword>
<evidence type="ECO:0000256" key="2">
    <source>
        <dbReference type="ARBA" id="ARBA00007263"/>
    </source>
</evidence>
<dbReference type="GO" id="GO:0009922">
    <property type="term" value="F:fatty acid elongase activity"/>
    <property type="evidence" value="ECO:0007669"/>
    <property type="project" value="UniProtKB-EC"/>
</dbReference>
<dbReference type="GO" id="GO:0034625">
    <property type="term" value="P:fatty acid elongation, monounsaturated fatty acid"/>
    <property type="evidence" value="ECO:0007669"/>
    <property type="project" value="TreeGrafter"/>
</dbReference>
<dbReference type="InterPro" id="IPR002076">
    <property type="entry name" value="ELO_fam"/>
</dbReference>
<keyword evidence="3 12" id="KW-0444">Lipid biosynthesis</keyword>
<dbReference type="GO" id="GO:0034626">
    <property type="term" value="P:fatty acid elongation, polyunsaturated fatty acid"/>
    <property type="evidence" value="ECO:0007669"/>
    <property type="project" value="TreeGrafter"/>
</dbReference>
<dbReference type="AlphaFoldDB" id="A0A9W8AR11"/>
<keyword evidence="5 12" id="KW-0812">Transmembrane</keyword>
<comment type="catalytic activity">
    <reaction evidence="12">
        <text>an acyl-CoA + malonyl-CoA + H(+) = a 3-oxoacyl-CoA + CO2 + CoA</text>
        <dbReference type="Rhea" id="RHEA:50252"/>
        <dbReference type="ChEBI" id="CHEBI:15378"/>
        <dbReference type="ChEBI" id="CHEBI:16526"/>
        <dbReference type="ChEBI" id="CHEBI:57287"/>
        <dbReference type="ChEBI" id="CHEBI:57384"/>
        <dbReference type="ChEBI" id="CHEBI:58342"/>
        <dbReference type="ChEBI" id="CHEBI:90726"/>
    </reaction>
    <physiologicalReaction direction="left-to-right" evidence="12">
        <dbReference type="Rhea" id="RHEA:50253"/>
    </physiologicalReaction>
</comment>
<keyword evidence="6 12" id="KW-0276">Fatty acid metabolism</keyword>
<name>A0A9W8AR11_9FUNG</name>
<evidence type="ECO:0000313" key="13">
    <source>
        <dbReference type="EMBL" id="KAJ1967217.1"/>
    </source>
</evidence>
<feature type="transmembrane region" description="Helical" evidence="12">
    <location>
        <begin position="208"/>
        <end position="233"/>
    </location>
</feature>
<evidence type="ECO:0000256" key="4">
    <source>
        <dbReference type="ARBA" id="ARBA00022679"/>
    </source>
</evidence>
<evidence type="ECO:0000256" key="5">
    <source>
        <dbReference type="ARBA" id="ARBA00022692"/>
    </source>
</evidence>
<evidence type="ECO:0000256" key="10">
    <source>
        <dbReference type="ARBA" id="ARBA00023160"/>
    </source>
</evidence>
<evidence type="ECO:0000313" key="14">
    <source>
        <dbReference type="Proteomes" id="UP001150925"/>
    </source>
</evidence>
<feature type="transmembrane region" description="Helical" evidence="12">
    <location>
        <begin position="78"/>
        <end position="97"/>
    </location>
</feature>